<dbReference type="Proteomes" id="UP000269375">
    <property type="component" value="Unassembled WGS sequence"/>
</dbReference>
<accession>A0A3N0VXG1</accession>
<dbReference type="EMBL" id="SOQW01000002">
    <property type="protein sequence ID" value="TDX93359.1"/>
    <property type="molecule type" value="Genomic_DNA"/>
</dbReference>
<protein>
    <recommendedName>
        <fullName evidence="5">Glycine zipper family protein</fullName>
    </recommendedName>
</protein>
<comment type="caution">
    <text evidence="1">The sequence shown here is derived from an EMBL/GenBank/DDBJ whole genome shotgun (WGS) entry which is preliminary data.</text>
</comment>
<evidence type="ECO:0008006" key="5">
    <source>
        <dbReference type="Google" id="ProtNLM"/>
    </source>
</evidence>
<dbReference type="AlphaFoldDB" id="A0A3N0VXG1"/>
<sequence>MKKLFYFVAILSLLTSCVSKKNQAIKHNILTLRDSYCKAPFKYNYTNKIPSYNSDSILAANKELRGVFSDQSILILNAMDNLDEVHQIIELKKDSSITSQVKVLQLKGKINSKITIALTELDAVAAEFDCEGERVAQIGNYVDNLNDSRNNKLILYSIVAGAAASIAGGIVKDNGWSSAIDIGGGALGAGFGLATLNPKGKKVEFIHKRNLLRDIWREKLESPNFPPFIWYMYTEKKFSNKESRSIIQSMKEGWLHYQFDDNKQEADQSVIFSDGGFYRADDLHNRAAMLNQMQSATRTINQNINYLLLDLDRLIL</sequence>
<keyword evidence="4" id="KW-1185">Reference proteome</keyword>
<evidence type="ECO:0000313" key="1">
    <source>
        <dbReference type="EMBL" id="ROH97492.1"/>
    </source>
</evidence>
<reference evidence="1 3" key="1">
    <citation type="submission" date="2018-11" db="EMBL/GenBank/DDBJ databases">
        <title>Proposal to divide the Flavobacteriaceae and reorganize its genera based on Amino Acid Identity values calculated from whole genome sequences.</title>
        <authorList>
            <person name="Nicholson A.C."/>
            <person name="Gulvik C.A."/>
            <person name="Whitney A.M."/>
            <person name="Humrighouse B.W."/>
            <person name="Bell M."/>
            <person name="Holmes B."/>
            <person name="Steigerwalt A."/>
            <person name="Villarma A."/>
            <person name="Sheth M."/>
            <person name="Batra D."/>
            <person name="Pryor J."/>
            <person name="Bernardet J.-F."/>
            <person name="Hugo C."/>
            <person name="Kampfer P."/>
            <person name="Newman J."/>
            <person name="Mcquiston J.R."/>
        </authorList>
    </citation>
    <scope>NUCLEOTIDE SEQUENCE [LARGE SCALE GENOMIC DNA]</scope>
    <source>
        <strain evidence="1 3">DSM 15235</strain>
    </source>
</reference>
<reference evidence="2 4" key="2">
    <citation type="submission" date="2019-03" db="EMBL/GenBank/DDBJ databases">
        <title>Genomic Encyclopedia of Archaeal and Bacterial Type Strains, Phase II (KMG-II): from individual species to whole genera.</title>
        <authorList>
            <person name="Goeker M."/>
        </authorList>
    </citation>
    <scope>NUCLEOTIDE SEQUENCE [LARGE SCALE GENOMIC DNA]</scope>
    <source>
        <strain evidence="2 4">DSM 15235</strain>
    </source>
</reference>
<dbReference type="PROSITE" id="PS51257">
    <property type="entry name" value="PROKAR_LIPOPROTEIN"/>
    <property type="match status" value="1"/>
</dbReference>
<dbReference type="EMBL" id="RJTX01000002">
    <property type="protein sequence ID" value="ROH97492.1"/>
    <property type="molecule type" value="Genomic_DNA"/>
</dbReference>
<evidence type="ECO:0000313" key="2">
    <source>
        <dbReference type="EMBL" id="TDX93359.1"/>
    </source>
</evidence>
<dbReference type="RefSeq" id="WP_123262714.1">
    <property type="nucleotide sequence ID" value="NZ_RJTX01000002.1"/>
</dbReference>
<organism evidence="1 3">
    <name type="scientific">Chryseobacterium daecheongense</name>
    <dbReference type="NCBI Taxonomy" id="192389"/>
    <lineage>
        <taxon>Bacteria</taxon>
        <taxon>Pseudomonadati</taxon>
        <taxon>Bacteroidota</taxon>
        <taxon>Flavobacteriia</taxon>
        <taxon>Flavobacteriales</taxon>
        <taxon>Weeksellaceae</taxon>
        <taxon>Chryseobacterium group</taxon>
        <taxon>Chryseobacterium</taxon>
    </lineage>
</organism>
<name>A0A3N0VXG1_9FLAO</name>
<evidence type="ECO:0000313" key="3">
    <source>
        <dbReference type="Proteomes" id="UP000269375"/>
    </source>
</evidence>
<gene>
    <name evidence="2" type="ORF">BCF50_2321</name>
    <name evidence="1" type="ORF">EGI05_08870</name>
</gene>
<dbReference type="Proteomes" id="UP000295709">
    <property type="component" value="Unassembled WGS sequence"/>
</dbReference>
<proteinExistence type="predicted"/>
<dbReference type="OrthoDB" id="836646at2"/>
<evidence type="ECO:0000313" key="4">
    <source>
        <dbReference type="Proteomes" id="UP000295709"/>
    </source>
</evidence>